<dbReference type="Proteomes" id="UP000683360">
    <property type="component" value="Unassembled WGS sequence"/>
</dbReference>
<comment type="caution">
    <text evidence="2">The sequence shown here is derived from an EMBL/GenBank/DDBJ whole genome shotgun (WGS) entry which is preliminary data.</text>
</comment>
<protein>
    <submittedName>
        <fullName evidence="2">Uncharacterized protein</fullName>
    </submittedName>
</protein>
<feature type="region of interest" description="Disordered" evidence="1">
    <location>
        <begin position="157"/>
        <end position="216"/>
    </location>
</feature>
<feature type="compositionally biased region" description="Basic and acidic residues" evidence="1">
    <location>
        <begin position="45"/>
        <end position="68"/>
    </location>
</feature>
<feature type="compositionally biased region" description="Basic and acidic residues" evidence="1">
    <location>
        <begin position="1"/>
        <end position="37"/>
    </location>
</feature>
<reference evidence="2" key="1">
    <citation type="submission" date="2021-03" db="EMBL/GenBank/DDBJ databases">
        <authorList>
            <person name="Bekaert M."/>
        </authorList>
    </citation>
    <scope>NUCLEOTIDE SEQUENCE</scope>
</reference>
<evidence type="ECO:0000313" key="2">
    <source>
        <dbReference type="EMBL" id="CAG2222031.1"/>
    </source>
</evidence>
<dbReference type="EMBL" id="CAJPWZ010001720">
    <property type="protein sequence ID" value="CAG2222031.1"/>
    <property type="molecule type" value="Genomic_DNA"/>
</dbReference>
<feature type="compositionally biased region" description="Low complexity" evidence="1">
    <location>
        <begin position="69"/>
        <end position="79"/>
    </location>
</feature>
<feature type="compositionally biased region" description="Polar residues" evidence="1">
    <location>
        <begin position="179"/>
        <end position="209"/>
    </location>
</feature>
<sequence>MSQARVDAKGQDGEFEAKVPGKAISGDHRDSSPKARDTGSGLVRGTRDGSHDSRARSGSREGRVRDPSGGRSRCSVSRSTPGAAVPMARDTPVGIPADRDAHSAPPLGRGFQGSKETTQERKRRRNRQKERQAEETARLQRALREAQQRRTLNLFQAREEAGVSAQNSFQGGGRRDTGVSWQRTPQRDYTSTGTGVSGQRTPQNKNSQRGLGCRAI</sequence>
<keyword evidence="3" id="KW-1185">Reference proteome</keyword>
<feature type="compositionally biased region" description="Basic and acidic residues" evidence="1">
    <location>
        <begin position="129"/>
        <end position="144"/>
    </location>
</feature>
<name>A0A8S3SZB4_MYTED</name>
<evidence type="ECO:0000256" key="1">
    <source>
        <dbReference type="SAM" id="MobiDB-lite"/>
    </source>
</evidence>
<accession>A0A8S3SZB4</accession>
<evidence type="ECO:0000313" key="3">
    <source>
        <dbReference type="Proteomes" id="UP000683360"/>
    </source>
</evidence>
<feature type="region of interest" description="Disordered" evidence="1">
    <location>
        <begin position="1"/>
        <end position="144"/>
    </location>
</feature>
<organism evidence="2 3">
    <name type="scientific">Mytilus edulis</name>
    <name type="common">Blue mussel</name>
    <dbReference type="NCBI Taxonomy" id="6550"/>
    <lineage>
        <taxon>Eukaryota</taxon>
        <taxon>Metazoa</taxon>
        <taxon>Spiralia</taxon>
        <taxon>Lophotrochozoa</taxon>
        <taxon>Mollusca</taxon>
        <taxon>Bivalvia</taxon>
        <taxon>Autobranchia</taxon>
        <taxon>Pteriomorphia</taxon>
        <taxon>Mytilida</taxon>
        <taxon>Mytiloidea</taxon>
        <taxon>Mytilidae</taxon>
        <taxon>Mytilinae</taxon>
        <taxon>Mytilus</taxon>
    </lineage>
</organism>
<proteinExistence type="predicted"/>
<dbReference type="AlphaFoldDB" id="A0A8S3SZB4"/>
<gene>
    <name evidence="2" type="ORF">MEDL_35400</name>
</gene>